<sequence length="79" mass="9060">ILFIFFPVFSVSFSLDFSTILVTPLSLINAQHLHFSPSSFVSRTPSLHLVTLSHLEKSCMVEITFIATRLILMEEYIVW</sequence>
<protein>
    <submittedName>
        <fullName evidence="1">Putative ovule protein</fullName>
    </submittedName>
</protein>
<organism evidence="1">
    <name type="scientific">Solanum chacoense</name>
    <name type="common">Chaco potato</name>
    <dbReference type="NCBI Taxonomy" id="4108"/>
    <lineage>
        <taxon>Eukaryota</taxon>
        <taxon>Viridiplantae</taxon>
        <taxon>Streptophyta</taxon>
        <taxon>Embryophyta</taxon>
        <taxon>Tracheophyta</taxon>
        <taxon>Spermatophyta</taxon>
        <taxon>Magnoliopsida</taxon>
        <taxon>eudicotyledons</taxon>
        <taxon>Gunneridae</taxon>
        <taxon>Pentapetalae</taxon>
        <taxon>asterids</taxon>
        <taxon>lamiids</taxon>
        <taxon>Solanales</taxon>
        <taxon>Solanaceae</taxon>
        <taxon>Solanoideae</taxon>
        <taxon>Solaneae</taxon>
        <taxon>Solanum</taxon>
    </lineage>
</organism>
<dbReference type="AlphaFoldDB" id="A0A0V0GIR5"/>
<dbReference type="EMBL" id="GEDG01039411">
    <property type="protein sequence ID" value="JAP07126.1"/>
    <property type="molecule type" value="Transcribed_RNA"/>
</dbReference>
<accession>A0A0V0GIR5</accession>
<evidence type="ECO:0000313" key="1">
    <source>
        <dbReference type="EMBL" id="JAP07126.1"/>
    </source>
</evidence>
<reference evidence="1" key="1">
    <citation type="submission" date="2015-12" db="EMBL/GenBank/DDBJ databases">
        <title>Gene expression during late stages of embryo sac development: a critical building block for successful pollen-pistil interactions.</title>
        <authorList>
            <person name="Liu Y."/>
            <person name="Joly V."/>
            <person name="Sabar M."/>
            <person name="Matton D.P."/>
        </authorList>
    </citation>
    <scope>NUCLEOTIDE SEQUENCE</scope>
</reference>
<proteinExistence type="predicted"/>
<name>A0A0V0GIR5_SOLCH</name>
<feature type="non-terminal residue" evidence="1">
    <location>
        <position position="1"/>
    </location>
</feature>